<dbReference type="Gene3D" id="3.40.50.300">
    <property type="entry name" value="P-loop containing nucleotide triphosphate hydrolases"/>
    <property type="match status" value="1"/>
</dbReference>
<dbReference type="EMBL" id="CAJFCJ010000009">
    <property type="protein sequence ID" value="CAD5118783.1"/>
    <property type="molecule type" value="Genomic_DNA"/>
</dbReference>
<name>A0A7I8VSS9_9ANNE</name>
<dbReference type="SMART" id="SM00175">
    <property type="entry name" value="RAB"/>
    <property type="match status" value="1"/>
</dbReference>
<evidence type="ECO:0000256" key="6">
    <source>
        <dbReference type="ARBA" id="ARBA00023134"/>
    </source>
</evidence>
<dbReference type="SMART" id="SM00174">
    <property type="entry name" value="RHO"/>
    <property type="match status" value="1"/>
</dbReference>
<dbReference type="PRINTS" id="PR00449">
    <property type="entry name" value="RASTRNSFRMNG"/>
</dbReference>
<dbReference type="Pfam" id="PF00071">
    <property type="entry name" value="Ras"/>
    <property type="match status" value="1"/>
</dbReference>
<dbReference type="GO" id="GO:0030990">
    <property type="term" value="C:intraciliary transport particle"/>
    <property type="evidence" value="ECO:0007669"/>
    <property type="project" value="UniProtKB-ARBA"/>
</dbReference>
<protein>
    <submittedName>
        <fullName evidence="8">DgyrCDS7462</fullName>
    </submittedName>
</protein>
<dbReference type="PANTHER" id="PTHR47978">
    <property type="match status" value="1"/>
</dbReference>
<dbReference type="GO" id="GO:0031514">
    <property type="term" value="C:motile cilium"/>
    <property type="evidence" value="ECO:0007669"/>
    <property type="project" value="UniProtKB-SubCell"/>
</dbReference>
<proteinExistence type="inferred from homology"/>
<dbReference type="InterPro" id="IPR001806">
    <property type="entry name" value="Small_GTPase"/>
</dbReference>
<dbReference type="Proteomes" id="UP000549394">
    <property type="component" value="Unassembled WGS sequence"/>
</dbReference>
<dbReference type="OrthoDB" id="265044at2759"/>
<keyword evidence="7" id="KW-0966">Cell projection</keyword>
<keyword evidence="6" id="KW-0342">GTP-binding</keyword>
<comment type="subcellular location">
    <subcellularLocation>
        <location evidence="1">Cell projection</location>
        <location evidence="1">Cilium</location>
        <location evidence="1">Flagellum</location>
    </subcellularLocation>
</comment>
<reference evidence="8 9" key="1">
    <citation type="submission" date="2020-08" db="EMBL/GenBank/DDBJ databases">
        <authorList>
            <person name="Hejnol A."/>
        </authorList>
    </citation>
    <scope>NUCLEOTIDE SEQUENCE [LARGE SCALE GENOMIC DNA]</scope>
</reference>
<evidence type="ECO:0000256" key="4">
    <source>
        <dbReference type="ARBA" id="ARBA00022846"/>
    </source>
</evidence>
<keyword evidence="4" id="KW-0282">Flagellum</keyword>
<evidence type="ECO:0000256" key="7">
    <source>
        <dbReference type="ARBA" id="ARBA00023273"/>
    </source>
</evidence>
<accession>A0A7I8VSS9</accession>
<organism evidence="8 9">
    <name type="scientific">Dimorphilus gyrociliatus</name>
    <dbReference type="NCBI Taxonomy" id="2664684"/>
    <lineage>
        <taxon>Eukaryota</taxon>
        <taxon>Metazoa</taxon>
        <taxon>Spiralia</taxon>
        <taxon>Lophotrochozoa</taxon>
        <taxon>Annelida</taxon>
        <taxon>Polychaeta</taxon>
        <taxon>Polychaeta incertae sedis</taxon>
        <taxon>Dinophilidae</taxon>
        <taxon>Dimorphilus</taxon>
    </lineage>
</organism>
<dbReference type="InterPro" id="IPR005225">
    <property type="entry name" value="Small_GTP-bd"/>
</dbReference>
<sequence length="190" mass="21636">MPTVLRAKCLIVGDSTVGKSAITQVFHSDGTHFPKTYSMTTNIELVTKPVQIPESHDQVEMFLFDNAGKEVFCDQVMKHWSNPSLLMLVYDVTSETSFSSCSKWLSRVQSIKSHGTVPGVLVANKVDLTERRIISTKEGEEFANNNKLDYFEVSAKSMENVEQPFIHLCKRYYELYREKIEHFENLGCSV</sequence>
<dbReference type="SMART" id="SM00173">
    <property type="entry name" value="RAS"/>
    <property type="match status" value="1"/>
</dbReference>
<evidence type="ECO:0000313" key="9">
    <source>
        <dbReference type="Proteomes" id="UP000549394"/>
    </source>
</evidence>
<dbReference type="SUPFAM" id="SSF52540">
    <property type="entry name" value="P-loop containing nucleoside triphosphate hydrolases"/>
    <property type="match status" value="1"/>
</dbReference>
<evidence type="ECO:0000313" key="8">
    <source>
        <dbReference type="EMBL" id="CAD5118783.1"/>
    </source>
</evidence>
<evidence type="ECO:0000256" key="2">
    <source>
        <dbReference type="ARBA" id="ARBA00006270"/>
    </source>
</evidence>
<keyword evidence="9" id="KW-1185">Reference proteome</keyword>
<gene>
    <name evidence="8" type="ORF">DGYR_LOCUS7105</name>
</gene>
<evidence type="ECO:0000256" key="5">
    <source>
        <dbReference type="ARBA" id="ARBA00023069"/>
    </source>
</evidence>
<comment type="similarity">
    <text evidence="2">Belongs to the small GTPase superfamily. Rab family.</text>
</comment>
<evidence type="ECO:0000256" key="1">
    <source>
        <dbReference type="ARBA" id="ARBA00004230"/>
    </source>
</evidence>
<dbReference type="NCBIfam" id="TIGR00231">
    <property type="entry name" value="small_GTP"/>
    <property type="match status" value="1"/>
</dbReference>
<dbReference type="GO" id="GO:0003924">
    <property type="term" value="F:GTPase activity"/>
    <property type="evidence" value="ECO:0007669"/>
    <property type="project" value="InterPro"/>
</dbReference>
<dbReference type="PROSITE" id="PS51419">
    <property type="entry name" value="RAB"/>
    <property type="match status" value="1"/>
</dbReference>
<dbReference type="FunFam" id="3.40.50.300:FF:001684">
    <property type="entry name" value="Intraflagellar transport 27 homolog (Chlamydomonas)"/>
    <property type="match status" value="1"/>
</dbReference>
<evidence type="ECO:0000256" key="3">
    <source>
        <dbReference type="ARBA" id="ARBA00022741"/>
    </source>
</evidence>
<dbReference type="InterPro" id="IPR027417">
    <property type="entry name" value="P-loop_NTPase"/>
</dbReference>
<dbReference type="AlphaFoldDB" id="A0A7I8VSS9"/>
<dbReference type="PROSITE" id="PS51421">
    <property type="entry name" value="RAS"/>
    <property type="match status" value="1"/>
</dbReference>
<comment type="caution">
    <text evidence="8">The sequence shown here is derived from an EMBL/GenBank/DDBJ whole genome shotgun (WGS) entry which is preliminary data.</text>
</comment>
<keyword evidence="3" id="KW-0547">Nucleotide-binding</keyword>
<keyword evidence="5" id="KW-0969">Cilium</keyword>
<dbReference type="GO" id="GO:0005525">
    <property type="term" value="F:GTP binding"/>
    <property type="evidence" value="ECO:0007669"/>
    <property type="project" value="UniProtKB-KW"/>
</dbReference>